<gene>
    <name evidence="2" type="ORF">IAB08_09890</name>
</gene>
<dbReference type="InterPro" id="IPR042095">
    <property type="entry name" value="SUMF_sf"/>
</dbReference>
<reference evidence="2" key="1">
    <citation type="submission" date="2020-10" db="EMBL/GenBank/DDBJ databases">
        <authorList>
            <person name="Gilroy R."/>
        </authorList>
    </citation>
    <scope>NUCLEOTIDE SEQUENCE</scope>
    <source>
        <strain evidence="2">2889</strain>
    </source>
</reference>
<dbReference type="AlphaFoldDB" id="A0A9D9H3P0"/>
<evidence type="ECO:0000313" key="2">
    <source>
        <dbReference type="EMBL" id="MBO8433583.1"/>
    </source>
</evidence>
<dbReference type="SUPFAM" id="SSF56436">
    <property type="entry name" value="C-type lectin-like"/>
    <property type="match status" value="1"/>
</dbReference>
<sequence>MCRPQREDTIMVQCEKCGSKWEASSAYSKSLSVCPFCGAMLLEEEKARGYGKMDEFLGYMVKVYGEELYRNPERLKNLIGDLYGGEERVKKLFRRALVEEKLSVKVYEIAQKPKNERQPFYNRLASQFAEGNYWPVEFGLKVVGSLVSGLTGEVLEGAQPESKNRIVQVGNVRFEMVYVEGGTFQMGATEEQGEDADGDENPVHRVTLSEYLIGKHEVTQALWEEVMGSNPSYDEQGGDYPVERASWNDCQEFIEKLNARTGMQFRLPTEAEWEYSARGGNRSKGYKYAGSDDLDEVGWYGDNSDEHTHPVGRKKPNELGLYDMSGNVWEWCQDWYGDYMEESQTNPTGPQSVGTRVLRGGSGWDIASGCRVSYRYYDDPGYWYVKYGLRLVLSL</sequence>
<name>A0A9D9H3P0_9BACT</name>
<dbReference type="PANTHER" id="PTHR23150:SF19">
    <property type="entry name" value="FORMYLGLYCINE-GENERATING ENZYME"/>
    <property type="match status" value="1"/>
</dbReference>
<dbReference type="GO" id="GO:0120147">
    <property type="term" value="F:formylglycine-generating oxidase activity"/>
    <property type="evidence" value="ECO:0007669"/>
    <property type="project" value="TreeGrafter"/>
</dbReference>
<dbReference type="Gene3D" id="3.90.1580.10">
    <property type="entry name" value="paralog of FGE (formylglycine-generating enzyme)"/>
    <property type="match status" value="1"/>
</dbReference>
<dbReference type="PANTHER" id="PTHR23150">
    <property type="entry name" value="SULFATASE MODIFYING FACTOR 1, 2"/>
    <property type="match status" value="1"/>
</dbReference>
<comment type="caution">
    <text evidence="2">The sequence shown here is derived from an EMBL/GenBank/DDBJ whole genome shotgun (WGS) entry which is preliminary data.</text>
</comment>
<dbReference type="Pfam" id="PF03781">
    <property type="entry name" value="FGE-sulfatase"/>
    <property type="match status" value="1"/>
</dbReference>
<accession>A0A9D9H3P0</accession>
<organism evidence="2 3">
    <name type="scientific">Candidatus Pullibacteroides excrementavium</name>
    <dbReference type="NCBI Taxonomy" id="2840905"/>
    <lineage>
        <taxon>Bacteria</taxon>
        <taxon>Pseudomonadati</taxon>
        <taxon>Bacteroidota</taxon>
        <taxon>Bacteroidia</taxon>
        <taxon>Bacteroidales</taxon>
        <taxon>Candidatus Pullibacteroides</taxon>
    </lineage>
</organism>
<protein>
    <submittedName>
        <fullName evidence="2">Formylglycine-generating enzyme family protein</fullName>
    </submittedName>
</protein>
<dbReference type="InterPro" id="IPR051043">
    <property type="entry name" value="Sulfatase_Mod_Factor_Kinase"/>
</dbReference>
<evidence type="ECO:0000259" key="1">
    <source>
        <dbReference type="Pfam" id="PF03781"/>
    </source>
</evidence>
<dbReference type="InterPro" id="IPR016187">
    <property type="entry name" value="CTDL_fold"/>
</dbReference>
<dbReference type="EMBL" id="JADIMZ010000153">
    <property type="protein sequence ID" value="MBO8433583.1"/>
    <property type="molecule type" value="Genomic_DNA"/>
</dbReference>
<dbReference type="Proteomes" id="UP000823612">
    <property type="component" value="Unassembled WGS sequence"/>
</dbReference>
<evidence type="ECO:0000313" key="3">
    <source>
        <dbReference type="Proteomes" id="UP000823612"/>
    </source>
</evidence>
<reference evidence="2" key="2">
    <citation type="journal article" date="2021" name="PeerJ">
        <title>Extensive microbial diversity within the chicken gut microbiome revealed by metagenomics and culture.</title>
        <authorList>
            <person name="Gilroy R."/>
            <person name="Ravi A."/>
            <person name="Getino M."/>
            <person name="Pursley I."/>
            <person name="Horton D.L."/>
            <person name="Alikhan N.F."/>
            <person name="Baker D."/>
            <person name="Gharbi K."/>
            <person name="Hall N."/>
            <person name="Watson M."/>
            <person name="Adriaenssens E.M."/>
            <person name="Foster-Nyarko E."/>
            <person name="Jarju S."/>
            <person name="Secka A."/>
            <person name="Antonio M."/>
            <person name="Oren A."/>
            <person name="Chaudhuri R.R."/>
            <person name="La Ragione R."/>
            <person name="Hildebrand F."/>
            <person name="Pallen M.J."/>
        </authorList>
    </citation>
    <scope>NUCLEOTIDE SEQUENCE</scope>
    <source>
        <strain evidence="2">2889</strain>
    </source>
</reference>
<feature type="domain" description="Sulfatase-modifying factor enzyme-like" evidence="1">
    <location>
        <begin position="175"/>
        <end position="392"/>
    </location>
</feature>
<proteinExistence type="predicted"/>
<dbReference type="InterPro" id="IPR005532">
    <property type="entry name" value="SUMF_dom"/>
</dbReference>